<reference evidence="3" key="2">
    <citation type="journal article" date="2016" name="Sci. Rep.">
        <title>Dictyocaulus viviparus genome, variome and transcriptome elucidate lungworm biology and support future intervention.</title>
        <authorList>
            <person name="McNulty S.N."/>
            <person name="Strube C."/>
            <person name="Rosa B.A."/>
            <person name="Martin J.C."/>
            <person name="Tyagi R."/>
            <person name="Choi Y.J."/>
            <person name="Wang Q."/>
            <person name="Hallsworth Pepin K."/>
            <person name="Zhang X."/>
            <person name="Ozersky P."/>
            <person name="Wilson R.K."/>
            <person name="Sternberg P.W."/>
            <person name="Gasser R.B."/>
            <person name="Mitreva M."/>
        </authorList>
    </citation>
    <scope>NUCLEOTIDE SEQUENCE [LARGE SCALE GENOMIC DNA]</scope>
    <source>
        <strain evidence="3">HannoverDv2000</strain>
    </source>
</reference>
<dbReference type="EMBL" id="KN716183">
    <property type="protein sequence ID" value="KJH51460.1"/>
    <property type="molecule type" value="Genomic_DNA"/>
</dbReference>
<proteinExistence type="predicted"/>
<organism evidence="2 3">
    <name type="scientific">Dictyocaulus viviparus</name>
    <name type="common">Bovine lungworm</name>
    <dbReference type="NCBI Taxonomy" id="29172"/>
    <lineage>
        <taxon>Eukaryota</taxon>
        <taxon>Metazoa</taxon>
        <taxon>Ecdysozoa</taxon>
        <taxon>Nematoda</taxon>
        <taxon>Chromadorea</taxon>
        <taxon>Rhabditida</taxon>
        <taxon>Rhabditina</taxon>
        <taxon>Rhabditomorpha</taxon>
        <taxon>Strongyloidea</taxon>
        <taxon>Metastrongylidae</taxon>
        <taxon>Dictyocaulus</taxon>
    </lineage>
</organism>
<evidence type="ECO:0000313" key="3">
    <source>
        <dbReference type="Proteomes" id="UP000053766"/>
    </source>
</evidence>
<dbReference type="Proteomes" id="UP000053766">
    <property type="component" value="Unassembled WGS sequence"/>
</dbReference>
<dbReference type="AlphaFoldDB" id="A0A0D8Y417"/>
<feature type="region of interest" description="Disordered" evidence="1">
    <location>
        <begin position="29"/>
        <end position="53"/>
    </location>
</feature>
<sequence>MTAKVAESSMDEVKYDFEVWLEGEDGEIMETVSDDFKPMTTDDTGSTSDEEPPEEILNVLAEKCDGIRPPYQPVSKLSQFDASKSVQDQQFLYSVKNTITKSSTIDSVPSKIKVGNKANDDRLSSNVPDSVEENVEDLRYKLYYDVVTAFFMKANTPQERYLMQNALRRRIWLSFTDDKGFT</sequence>
<dbReference type="STRING" id="29172.A0A0D8Y417"/>
<name>A0A0D8Y417_DICVI</name>
<evidence type="ECO:0000313" key="2">
    <source>
        <dbReference type="EMBL" id="KJH51460.1"/>
    </source>
</evidence>
<accession>A0A0D8Y417</accession>
<reference evidence="2 3" key="1">
    <citation type="submission" date="2013-11" db="EMBL/GenBank/DDBJ databases">
        <title>Draft genome of the bovine lungworm Dictyocaulus viviparus.</title>
        <authorList>
            <person name="Mitreva M."/>
        </authorList>
    </citation>
    <scope>NUCLEOTIDE SEQUENCE [LARGE SCALE GENOMIC DNA]</scope>
    <source>
        <strain evidence="2 3">HannoverDv2000</strain>
    </source>
</reference>
<keyword evidence="3" id="KW-1185">Reference proteome</keyword>
<gene>
    <name evidence="2" type="ORF">DICVIV_02377</name>
</gene>
<evidence type="ECO:0000256" key="1">
    <source>
        <dbReference type="SAM" id="MobiDB-lite"/>
    </source>
</evidence>
<dbReference type="OrthoDB" id="272357at2759"/>
<protein>
    <submittedName>
        <fullName evidence="2">Uncharacterized protein</fullName>
    </submittedName>
</protein>